<dbReference type="Pfam" id="PF00587">
    <property type="entry name" value="tRNA-synt_2b"/>
    <property type="match status" value="1"/>
</dbReference>
<keyword evidence="2" id="KW-0547">Nucleotide-binding</keyword>
<dbReference type="Gene3D" id="3.30.930.10">
    <property type="entry name" value="Bira Bifunctional Protein, Domain 2"/>
    <property type="match status" value="1"/>
</dbReference>
<keyword evidence="3" id="KW-0067">ATP-binding</keyword>
<dbReference type="InterPro" id="IPR006195">
    <property type="entry name" value="aa-tRNA-synth_II"/>
</dbReference>
<keyword evidence="1" id="KW-0436">Ligase</keyword>
<evidence type="ECO:0000313" key="7">
    <source>
        <dbReference type="EMBL" id="OGZ62343.1"/>
    </source>
</evidence>
<gene>
    <name evidence="7" type="ORF">A3F94_03245</name>
</gene>
<dbReference type="SUPFAM" id="SSF55681">
    <property type="entry name" value="Class II aaRS and biotin synthetases"/>
    <property type="match status" value="1"/>
</dbReference>
<keyword evidence="4" id="KW-0648">Protein biosynthesis</keyword>
<evidence type="ECO:0000256" key="3">
    <source>
        <dbReference type="ARBA" id="ARBA00022840"/>
    </source>
</evidence>
<reference evidence="7 8" key="1">
    <citation type="journal article" date="2016" name="Nat. Commun.">
        <title>Thousands of microbial genomes shed light on interconnected biogeochemical processes in an aquifer system.</title>
        <authorList>
            <person name="Anantharaman K."/>
            <person name="Brown C.T."/>
            <person name="Hug L.A."/>
            <person name="Sharon I."/>
            <person name="Castelle C.J."/>
            <person name="Probst A.J."/>
            <person name="Thomas B.C."/>
            <person name="Singh A."/>
            <person name="Wilkins M.J."/>
            <person name="Karaoz U."/>
            <person name="Brodie E.L."/>
            <person name="Williams K.H."/>
            <person name="Hubbard S.S."/>
            <person name="Banfield J.F."/>
        </authorList>
    </citation>
    <scope>NUCLEOTIDE SEQUENCE [LARGE SCALE GENOMIC DNA]</scope>
</reference>
<dbReference type="InterPro" id="IPR002314">
    <property type="entry name" value="aa-tRNA-synt_IIb"/>
</dbReference>
<name>A0A1G2HIR9_9BACT</name>
<dbReference type="SUPFAM" id="SSF52954">
    <property type="entry name" value="Class II aaRS ABD-related"/>
    <property type="match status" value="1"/>
</dbReference>
<dbReference type="InterPro" id="IPR036621">
    <property type="entry name" value="Anticodon-bd_dom_sf"/>
</dbReference>
<sequence length="420" mass="47774">MRQSKLFTKTQKTVSAGETSKNAQLLTRGGFIYKNSAGIYTYLPLGWRVIEKLSNIIREEMNAIGSVEMFMPALVSKEYLQATDRWDKGVGFKVVSQTDLDKLQAPIRQLADKLQEEYVLGWTHEEVITVIASNYVNSYRDLPFFTYQIQTKFRNEKRPKSGLLRGREFMMKDLYSFHTDQKDLECFYEVVKFAYLRIFERCGLEALYTLAAGGDFTEDYTHEFQVLAEVGEDSILYCNKCKYAENKEVSKLKTGDKCKECNGKMQSANSIEVGNIFPLGTKYSKALNLKYKDEDGNEKQVVMGSYGIGLGRLMATIVEKYNDDKGIIWPSSVAPFGMHLLSLDKNKDADKIYQTLIEKGVQVLYDDRDVSVGEKFADADLIGISMRAVVSEKSLKKGGVEIKMRDSDKEEIIKIDDLSK</sequence>
<proteinExistence type="predicted"/>
<dbReference type="InterPro" id="IPR044140">
    <property type="entry name" value="ProRS_anticodon_short"/>
</dbReference>
<dbReference type="GO" id="GO:0005524">
    <property type="term" value="F:ATP binding"/>
    <property type="evidence" value="ECO:0007669"/>
    <property type="project" value="UniProtKB-KW"/>
</dbReference>
<dbReference type="GO" id="GO:0006433">
    <property type="term" value="P:prolyl-tRNA aminoacylation"/>
    <property type="evidence" value="ECO:0007669"/>
    <property type="project" value="TreeGrafter"/>
</dbReference>
<dbReference type="EMBL" id="MHOK01000002">
    <property type="protein sequence ID" value="OGZ62343.1"/>
    <property type="molecule type" value="Genomic_DNA"/>
</dbReference>
<dbReference type="InterPro" id="IPR050062">
    <property type="entry name" value="Pro-tRNA_synthetase"/>
</dbReference>
<dbReference type="InterPro" id="IPR045864">
    <property type="entry name" value="aa-tRNA-synth_II/BPL/LPL"/>
</dbReference>
<evidence type="ECO:0000256" key="1">
    <source>
        <dbReference type="ARBA" id="ARBA00022598"/>
    </source>
</evidence>
<dbReference type="Pfam" id="PF03129">
    <property type="entry name" value="HGTP_anticodon"/>
    <property type="match status" value="1"/>
</dbReference>
<protein>
    <recommendedName>
        <fullName evidence="6">Aminoacyl-transfer RNA synthetases class-II family profile domain-containing protein</fullName>
    </recommendedName>
</protein>
<evidence type="ECO:0000259" key="6">
    <source>
        <dbReference type="PROSITE" id="PS50862"/>
    </source>
</evidence>
<dbReference type="PROSITE" id="PS50862">
    <property type="entry name" value="AA_TRNA_LIGASE_II"/>
    <property type="match status" value="1"/>
</dbReference>
<dbReference type="PANTHER" id="PTHR42753:SF2">
    <property type="entry name" value="PROLINE--TRNA LIGASE"/>
    <property type="match status" value="1"/>
</dbReference>
<dbReference type="GO" id="GO:0005829">
    <property type="term" value="C:cytosol"/>
    <property type="evidence" value="ECO:0007669"/>
    <property type="project" value="TreeGrafter"/>
</dbReference>
<evidence type="ECO:0000256" key="4">
    <source>
        <dbReference type="ARBA" id="ARBA00022917"/>
    </source>
</evidence>
<dbReference type="Proteomes" id="UP000176770">
    <property type="component" value="Unassembled WGS sequence"/>
</dbReference>
<organism evidence="7 8">
    <name type="scientific">Candidatus Spechtbacteria bacterium RIFCSPLOWO2_12_FULL_38_22</name>
    <dbReference type="NCBI Taxonomy" id="1802165"/>
    <lineage>
        <taxon>Bacteria</taxon>
        <taxon>Candidatus Spechtiibacteriota</taxon>
    </lineage>
</organism>
<evidence type="ECO:0000256" key="5">
    <source>
        <dbReference type="ARBA" id="ARBA00023146"/>
    </source>
</evidence>
<dbReference type="InterPro" id="IPR004154">
    <property type="entry name" value="Anticodon-bd"/>
</dbReference>
<comment type="caution">
    <text evidence="7">The sequence shown here is derived from an EMBL/GenBank/DDBJ whole genome shotgun (WGS) entry which is preliminary data.</text>
</comment>
<accession>A0A1G2HIR9</accession>
<evidence type="ECO:0000313" key="8">
    <source>
        <dbReference type="Proteomes" id="UP000176770"/>
    </source>
</evidence>
<evidence type="ECO:0000256" key="2">
    <source>
        <dbReference type="ARBA" id="ARBA00022741"/>
    </source>
</evidence>
<feature type="domain" description="Aminoacyl-transfer RNA synthetases class-II family profile" evidence="6">
    <location>
        <begin position="38"/>
        <end position="330"/>
    </location>
</feature>
<dbReference type="STRING" id="1802165.A3F94_03245"/>
<dbReference type="AlphaFoldDB" id="A0A1G2HIR9"/>
<keyword evidence="5" id="KW-0030">Aminoacyl-tRNA synthetase</keyword>
<dbReference type="GO" id="GO:0004827">
    <property type="term" value="F:proline-tRNA ligase activity"/>
    <property type="evidence" value="ECO:0007669"/>
    <property type="project" value="TreeGrafter"/>
</dbReference>
<dbReference type="CDD" id="cd00861">
    <property type="entry name" value="ProRS_anticodon_short"/>
    <property type="match status" value="1"/>
</dbReference>
<dbReference type="Gene3D" id="3.40.50.800">
    <property type="entry name" value="Anticodon-binding domain"/>
    <property type="match status" value="1"/>
</dbReference>
<dbReference type="PANTHER" id="PTHR42753">
    <property type="entry name" value="MITOCHONDRIAL RIBOSOME PROTEIN L39/PROLYL-TRNA LIGASE FAMILY MEMBER"/>
    <property type="match status" value="1"/>
</dbReference>